<dbReference type="Ensembl" id="ENSATET00000001512.3">
    <property type="protein sequence ID" value="ENSATEP00000001490.1"/>
    <property type="gene ID" value="ENSATEG00000001074.3"/>
</dbReference>
<feature type="coiled-coil region" evidence="4">
    <location>
        <begin position="176"/>
        <end position="203"/>
    </location>
</feature>
<dbReference type="GeneTree" id="ENSGT00950000182969"/>
<dbReference type="FunCoup" id="A0A3Q1H2L9">
    <property type="interactions" value="285"/>
</dbReference>
<dbReference type="InterPro" id="IPR039008">
    <property type="entry name" value="IF_rod_dom"/>
</dbReference>
<dbReference type="InParanoid" id="A0A3Q1H2L9"/>
<dbReference type="GeneID" id="113162365"/>
<dbReference type="GO" id="GO:0005882">
    <property type="term" value="C:intermediate filament"/>
    <property type="evidence" value="ECO:0007669"/>
    <property type="project" value="UniProtKB-KW"/>
</dbReference>
<accession>A0A3Q1H2L9</accession>
<protein>
    <recommendedName>
        <fullName evidence="5">IF rod domain-containing protein</fullName>
    </recommendedName>
</protein>
<reference evidence="6" key="2">
    <citation type="submission" date="2025-08" db="UniProtKB">
        <authorList>
            <consortium name="Ensembl"/>
        </authorList>
    </citation>
    <scope>IDENTIFICATION</scope>
</reference>
<reference evidence="6" key="3">
    <citation type="submission" date="2025-09" db="UniProtKB">
        <authorList>
            <consortium name="Ensembl"/>
        </authorList>
    </citation>
    <scope>IDENTIFICATION</scope>
</reference>
<keyword evidence="3 4" id="KW-0175">Coiled coil</keyword>
<evidence type="ECO:0000313" key="6">
    <source>
        <dbReference type="Ensembl" id="ENSATEP00000001490.1"/>
    </source>
</evidence>
<keyword evidence="1" id="KW-0416">Keratin</keyword>
<evidence type="ECO:0000313" key="7">
    <source>
        <dbReference type="Proteomes" id="UP000265040"/>
    </source>
</evidence>
<dbReference type="FunFam" id="1.20.5.500:FF:000001">
    <property type="entry name" value="Type II keratin 23"/>
    <property type="match status" value="1"/>
</dbReference>
<dbReference type="Pfam" id="PF00038">
    <property type="entry name" value="Filament"/>
    <property type="match status" value="1"/>
</dbReference>
<dbReference type="PANTHER" id="PTHR23239">
    <property type="entry name" value="INTERMEDIATE FILAMENT"/>
    <property type="match status" value="1"/>
</dbReference>
<dbReference type="FunFam" id="1.20.5.1160:FF:000002">
    <property type="entry name" value="Type I keratin 10"/>
    <property type="match status" value="1"/>
</dbReference>
<evidence type="ECO:0000256" key="3">
    <source>
        <dbReference type="ARBA" id="ARBA00023054"/>
    </source>
</evidence>
<dbReference type="SUPFAM" id="SSF64593">
    <property type="entry name" value="Intermediate filament protein, coiled coil region"/>
    <property type="match status" value="2"/>
</dbReference>
<dbReference type="PROSITE" id="PS51842">
    <property type="entry name" value="IF_ROD_2"/>
    <property type="match status" value="1"/>
</dbReference>
<evidence type="ECO:0000256" key="4">
    <source>
        <dbReference type="SAM" id="Coils"/>
    </source>
</evidence>
<dbReference type="PRINTS" id="PR01248">
    <property type="entry name" value="TYPE1KERATIN"/>
</dbReference>
<dbReference type="AlphaFoldDB" id="A0A3Q1H2L9"/>
<dbReference type="SMART" id="SM01391">
    <property type="entry name" value="Filament"/>
    <property type="match status" value="1"/>
</dbReference>
<dbReference type="OMA" id="EWYDKQT"/>
<name>A0A3Q1H2L9_ANATE</name>
<dbReference type="PANTHER" id="PTHR23239:SF180">
    <property type="entry name" value="KERATIN, TYPE I CYTOSKELETAL 17"/>
    <property type="match status" value="1"/>
</dbReference>
<proteinExistence type="predicted"/>
<dbReference type="Gene3D" id="1.20.5.500">
    <property type="entry name" value="Single helix bin"/>
    <property type="match status" value="1"/>
</dbReference>
<evidence type="ECO:0000256" key="1">
    <source>
        <dbReference type="ARBA" id="ARBA00022744"/>
    </source>
</evidence>
<evidence type="ECO:0000259" key="5">
    <source>
        <dbReference type="PROSITE" id="PS51842"/>
    </source>
</evidence>
<keyword evidence="7" id="KW-1185">Reference proteome</keyword>
<keyword evidence="2" id="KW-0403">Intermediate filament</keyword>
<dbReference type="OrthoDB" id="2441647at2759"/>
<dbReference type="STRING" id="64144.ENSATEP00000001490"/>
<dbReference type="FunFam" id="1.20.5.170:FF:000002">
    <property type="entry name" value="Type I keratin KA11"/>
    <property type="match status" value="1"/>
</dbReference>
<dbReference type="Gene3D" id="1.20.5.170">
    <property type="match status" value="1"/>
</dbReference>
<feature type="coiled-coil region" evidence="4">
    <location>
        <begin position="322"/>
        <end position="349"/>
    </location>
</feature>
<dbReference type="InterPro" id="IPR002957">
    <property type="entry name" value="Keratin_I"/>
</dbReference>
<sequence length="414" mass="46802">MSVRYGMSSLSMSAIPTNSRSRVASVYSGPVSRSVQMSYSSNSLDLASALGGGGGCGADGFSLTGNEKLAMQNLNDRLAAYLQKVRSLEAANAKLELQIREWYDKQTPSVRDYSKYLVIIEDLRKKISAATQDNARLVLQIDNTRLAADDFRMKFENELAVRMSEESDIVGLRRLLDELTMSRSDLEMQVEGLKEELVYLKKNHAEELAALRSHVSSSSVNVEVDAKPQEDLGRTLEEIRAQYNSITEKNQREMEAWYKAKFDELNKEMQSITVNLQTSRSEISDLKRTLQGLQIELQSQISLKSALEGQLAEVESRYSLQLSQLQVTVNALQEELSQMKASIEFQASEYQILLDIKTRLEMEIAEYRRLLDGEDHKKSVVTNIQKTTVKEVKEEIKPQPVITQRTRVVVVEID</sequence>
<organism evidence="6 7">
    <name type="scientific">Anabas testudineus</name>
    <name type="common">Climbing perch</name>
    <name type="synonym">Anthias testudineus</name>
    <dbReference type="NCBI Taxonomy" id="64144"/>
    <lineage>
        <taxon>Eukaryota</taxon>
        <taxon>Metazoa</taxon>
        <taxon>Chordata</taxon>
        <taxon>Craniata</taxon>
        <taxon>Vertebrata</taxon>
        <taxon>Euteleostomi</taxon>
        <taxon>Actinopterygii</taxon>
        <taxon>Neopterygii</taxon>
        <taxon>Teleostei</taxon>
        <taxon>Neoteleostei</taxon>
        <taxon>Acanthomorphata</taxon>
        <taxon>Anabantaria</taxon>
        <taxon>Anabantiformes</taxon>
        <taxon>Anabantoidei</taxon>
        <taxon>Anabantidae</taxon>
        <taxon>Anabas</taxon>
    </lineage>
</organism>
<feature type="coiled-coil region" evidence="4">
    <location>
        <begin position="236"/>
        <end position="296"/>
    </location>
</feature>
<dbReference type="GO" id="GO:0005198">
    <property type="term" value="F:structural molecule activity"/>
    <property type="evidence" value="ECO:0007669"/>
    <property type="project" value="InterPro"/>
</dbReference>
<feature type="coiled-coil region" evidence="4">
    <location>
        <begin position="71"/>
        <end position="140"/>
    </location>
</feature>
<dbReference type="Gene3D" id="1.20.5.1160">
    <property type="entry name" value="Vasodilator-stimulated phosphoprotein"/>
    <property type="match status" value="1"/>
</dbReference>
<feature type="domain" description="IF rod" evidence="5">
    <location>
        <begin position="67"/>
        <end position="378"/>
    </location>
</feature>
<evidence type="ECO:0000256" key="2">
    <source>
        <dbReference type="ARBA" id="ARBA00022754"/>
    </source>
</evidence>
<dbReference type="RefSeq" id="XP_026216235.1">
    <property type="nucleotide sequence ID" value="XM_026360450.1"/>
</dbReference>
<dbReference type="Proteomes" id="UP000265040">
    <property type="component" value="Chromosome 1"/>
</dbReference>
<reference evidence="6" key="1">
    <citation type="submission" date="2021-04" db="EMBL/GenBank/DDBJ databases">
        <authorList>
            <consortium name="Wellcome Sanger Institute Data Sharing"/>
        </authorList>
    </citation>
    <scope>NUCLEOTIDE SEQUENCE [LARGE SCALE GENOMIC DNA]</scope>
</reference>